<sequence length="488" mass="53245">MGSLPDREEFTRWNDELARLGSRLTGTAAHQEFVDSVSGRLEAMGLHVHRDELRFRRWEPRRWELWMGGEASQRLAVTSPFPYSGETPADGVTGELVYCGKAPGTFTDASGRIAVVDVPVPRIPTAFLRRRSGHLPLTITNPVAASFLRAPDLAAAREAGVRAVVCVWRGVSAENASGQVLPFTTPYHDCPALWVDGATGDELLDAARNGRRATVVLDADVAEDAVTHSIWVEVAGADPATADEIVVVNTHTDGPNLVEENGGLALLGLARHALRDGRRRWRRGHVFVFVSGHFRIPDLAVDPLGQACSTWLEAHHDLWDGAGGHRRAVAGVTVEHLGAREWNDRRGRSSYRPTGAPAHELVYTGNPEMERIYQAASRLQRPRRPVTLRPANGVYFGEGAGLFRAGIPTISLVPGPTYLTAEAADGGWHWFDPVLAHAQLRTLARVLEEIDRTPTSVLGVAQPEAGAVVARLVERLHDITQRPARRAP</sequence>
<comment type="caution">
    <text evidence="1">The sequence shown here is derived from an EMBL/GenBank/DDBJ whole genome shotgun (WGS) entry which is preliminary data.</text>
</comment>
<proteinExistence type="predicted"/>
<dbReference type="Gene3D" id="3.50.30.30">
    <property type="match status" value="1"/>
</dbReference>
<keyword evidence="2" id="KW-1185">Reference proteome</keyword>
<organism evidence="1 2">
    <name type="scientific">Phytoactinopolyspora alkaliphila</name>
    <dbReference type="NCBI Taxonomy" id="1783498"/>
    <lineage>
        <taxon>Bacteria</taxon>
        <taxon>Bacillati</taxon>
        <taxon>Actinomycetota</taxon>
        <taxon>Actinomycetes</taxon>
        <taxon>Jiangellales</taxon>
        <taxon>Jiangellaceae</taxon>
        <taxon>Phytoactinopolyspora</taxon>
    </lineage>
</organism>
<evidence type="ECO:0000313" key="2">
    <source>
        <dbReference type="Proteomes" id="UP000469185"/>
    </source>
</evidence>
<accession>A0A6N9YI96</accession>
<dbReference type="SUPFAM" id="SSF53187">
    <property type="entry name" value="Zn-dependent exopeptidases"/>
    <property type="match status" value="1"/>
</dbReference>
<protein>
    <recommendedName>
        <fullName evidence="3">M28 family peptidase</fullName>
    </recommendedName>
</protein>
<dbReference type="EMBL" id="JAAGOB010000002">
    <property type="protein sequence ID" value="NED94723.1"/>
    <property type="molecule type" value="Genomic_DNA"/>
</dbReference>
<reference evidence="1 2" key="1">
    <citation type="submission" date="2020-02" db="EMBL/GenBank/DDBJ databases">
        <authorList>
            <person name="Li X.-J."/>
            <person name="Feng X.-M."/>
        </authorList>
    </citation>
    <scope>NUCLEOTIDE SEQUENCE [LARGE SCALE GENOMIC DNA]</scope>
    <source>
        <strain evidence="1 2">CGMCC 4.7225</strain>
    </source>
</reference>
<evidence type="ECO:0008006" key="3">
    <source>
        <dbReference type="Google" id="ProtNLM"/>
    </source>
</evidence>
<dbReference type="Gene3D" id="3.40.630.10">
    <property type="entry name" value="Zn peptidases"/>
    <property type="match status" value="1"/>
</dbReference>
<dbReference type="AlphaFoldDB" id="A0A6N9YI96"/>
<gene>
    <name evidence="1" type="ORF">G1H11_05305</name>
</gene>
<evidence type="ECO:0000313" key="1">
    <source>
        <dbReference type="EMBL" id="NED94723.1"/>
    </source>
</evidence>
<name>A0A6N9YI96_9ACTN</name>
<dbReference type="Proteomes" id="UP000469185">
    <property type="component" value="Unassembled WGS sequence"/>
</dbReference>
<dbReference type="RefSeq" id="WP_163816711.1">
    <property type="nucleotide sequence ID" value="NZ_JAAGOB010000002.1"/>
</dbReference>